<dbReference type="KEGG" id="gur:Gura_0508"/>
<dbReference type="Pfam" id="PF00535">
    <property type="entry name" value="Glycos_transf_2"/>
    <property type="match status" value="1"/>
</dbReference>
<feature type="transmembrane region" description="Helical" evidence="4">
    <location>
        <begin position="240"/>
        <end position="258"/>
    </location>
</feature>
<keyword evidence="4" id="KW-0472">Membrane</keyword>
<dbReference type="SUPFAM" id="SSF53448">
    <property type="entry name" value="Nucleotide-diphospho-sugar transferases"/>
    <property type="match status" value="1"/>
</dbReference>
<dbReference type="GO" id="GO:0016757">
    <property type="term" value="F:glycosyltransferase activity"/>
    <property type="evidence" value="ECO:0007669"/>
    <property type="project" value="UniProtKB-KW"/>
</dbReference>
<feature type="transmembrane region" description="Helical" evidence="4">
    <location>
        <begin position="264"/>
        <end position="284"/>
    </location>
</feature>
<dbReference type="InterPro" id="IPR001173">
    <property type="entry name" value="Glyco_trans_2-like"/>
</dbReference>
<evidence type="ECO:0000256" key="4">
    <source>
        <dbReference type="SAM" id="Phobius"/>
    </source>
</evidence>
<keyword evidence="2" id="KW-0328">Glycosyltransferase</keyword>
<dbReference type="RefSeq" id="WP_011937448.1">
    <property type="nucleotide sequence ID" value="NC_009483.1"/>
</dbReference>
<dbReference type="InterPro" id="IPR029044">
    <property type="entry name" value="Nucleotide-diphossugar_trans"/>
</dbReference>
<keyword evidence="7" id="KW-1185">Reference proteome</keyword>
<name>A5GCH5_GEOUR</name>
<keyword evidence="3 6" id="KW-0808">Transferase</keyword>
<protein>
    <submittedName>
        <fullName evidence="6">Glycosyl transferase, family 2</fullName>
    </submittedName>
</protein>
<dbReference type="AlphaFoldDB" id="A5GCH5"/>
<evidence type="ECO:0000256" key="2">
    <source>
        <dbReference type="ARBA" id="ARBA00022676"/>
    </source>
</evidence>
<evidence type="ECO:0000256" key="3">
    <source>
        <dbReference type="ARBA" id="ARBA00022679"/>
    </source>
</evidence>
<organism evidence="6 7">
    <name type="scientific">Geotalea uraniireducens (strain Rf4)</name>
    <name type="common">Geobacter uraniireducens</name>
    <dbReference type="NCBI Taxonomy" id="351605"/>
    <lineage>
        <taxon>Bacteria</taxon>
        <taxon>Pseudomonadati</taxon>
        <taxon>Thermodesulfobacteriota</taxon>
        <taxon>Desulfuromonadia</taxon>
        <taxon>Geobacterales</taxon>
        <taxon>Geobacteraceae</taxon>
        <taxon>Geotalea</taxon>
    </lineage>
</organism>
<evidence type="ECO:0000313" key="7">
    <source>
        <dbReference type="Proteomes" id="UP000006695"/>
    </source>
</evidence>
<evidence type="ECO:0000259" key="5">
    <source>
        <dbReference type="Pfam" id="PF00535"/>
    </source>
</evidence>
<evidence type="ECO:0000313" key="6">
    <source>
        <dbReference type="EMBL" id="ABQ24723.1"/>
    </source>
</evidence>
<accession>A5GCH5</accession>
<feature type="transmembrane region" description="Helical" evidence="4">
    <location>
        <begin position="296"/>
        <end position="319"/>
    </location>
</feature>
<comment type="similarity">
    <text evidence="1">Belongs to the glycosyltransferase 2 family.</text>
</comment>
<dbReference type="CAZy" id="GT2">
    <property type="family name" value="Glycosyltransferase Family 2"/>
</dbReference>
<gene>
    <name evidence="6" type="ordered locus">Gura_0508</name>
</gene>
<dbReference type="STRING" id="351605.Gura_0508"/>
<dbReference type="PANTHER" id="PTHR43179:SF12">
    <property type="entry name" value="GALACTOFURANOSYLTRANSFERASE GLFT2"/>
    <property type="match status" value="1"/>
</dbReference>
<dbReference type="EMBL" id="CP000698">
    <property type="protein sequence ID" value="ABQ24723.1"/>
    <property type="molecule type" value="Genomic_DNA"/>
</dbReference>
<keyword evidence="4" id="KW-1133">Transmembrane helix</keyword>
<dbReference type="Proteomes" id="UP000006695">
    <property type="component" value="Chromosome"/>
</dbReference>
<sequence>MNGSCVIVIPFVSMNEYLLQCLKECQALDYPQFHIILLPDQPVSLPPEFLHDNISIIVTGDLTIAAKRNIAIRHFSGADYFALIDSDAYPDVNWLKNGVAYLANHPDVWAVGGPNITPPDEPLLQRVVGNAQQTFLVSGPLHFAKKLSASRDCSSLHSCNLILSRHAFDTLGGFDETLFTGEDRNLCDRIRETGKRIYFHRDVIVYHHNRSLWIPFLLQRITYGHGSVAIGKRQFNRFNVALYLPLGWLGLFLALFVYEMCSAGSMLASMIFAFINLAVAAVMAAQACISIREIPLTLAAILLCYLGTTIGQILALVGIEPNLKRFYSNRPAGVIPLVVRQQKGPAGEPPS</sequence>
<proteinExistence type="inferred from homology"/>
<dbReference type="Gene3D" id="3.90.550.10">
    <property type="entry name" value="Spore Coat Polysaccharide Biosynthesis Protein SpsA, Chain A"/>
    <property type="match status" value="1"/>
</dbReference>
<dbReference type="HOGENOM" id="CLU_789318_0_0_7"/>
<keyword evidence="4" id="KW-0812">Transmembrane</keyword>
<dbReference type="PANTHER" id="PTHR43179">
    <property type="entry name" value="RHAMNOSYLTRANSFERASE WBBL"/>
    <property type="match status" value="1"/>
</dbReference>
<feature type="domain" description="Glycosyltransferase 2-like" evidence="5">
    <location>
        <begin position="7"/>
        <end position="171"/>
    </location>
</feature>
<reference evidence="6 7" key="1">
    <citation type="submission" date="2007-05" db="EMBL/GenBank/DDBJ databases">
        <title>Complete sequence of Geobacter uraniireducens Rf4.</title>
        <authorList>
            <consortium name="US DOE Joint Genome Institute"/>
            <person name="Copeland A."/>
            <person name="Lucas S."/>
            <person name="Lapidus A."/>
            <person name="Barry K."/>
            <person name="Detter J.C."/>
            <person name="Glavina del Rio T."/>
            <person name="Hammon N."/>
            <person name="Israni S."/>
            <person name="Dalin E."/>
            <person name="Tice H."/>
            <person name="Pitluck S."/>
            <person name="Chertkov O."/>
            <person name="Brettin T."/>
            <person name="Bruce D."/>
            <person name="Han C."/>
            <person name="Schmutz J."/>
            <person name="Larimer F."/>
            <person name="Land M."/>
            <person name="Hauser L."/>
            <person name="Kyrpides N."/>
            <person name="Mikhailova N."/>
            <person name="Shelobolina E."/>
            <person name="Aklujkar M."/>
            <person name="Lovley D."/>
            <person name="Richardson P."/>
        </authorList>
    </citation>
    <scope>NUCLEOTIDE SEQUENCE [LARGE SCALE GENOMIC DNA]</scope>
    <source>
        <strain evidence="6 7">Rf4</strain>
    </source>
</reference>
<evidence type="ECO:0000256" key="1">
    <source>
        <dbReference type="ARBA" id="ARBA00006739"/>
    </source>
</evidence>